<evidence type="ECO:0000313" key="2">
    <source>
        <dbReference type="Proteomes" id="UP001396334"/>
    </source>
</evidence>
<evidence type="ECO:0000313" key="1">
    <source>
        <dbReference type="EMBL" id="KAK8481342.1"/>
    </source>
</evidence>
<gene>
    <name evidence="1" type="ORF">V6N11_049160</name>
</gene>
<dbReference type="EMBL" id="JBBPBN010000917">
    <property type="protein sequence ID" value="KAK8481342.1"/>
    <property type="molecule type" value="Genomic_DNA"/>
</dbReference>
<protein>
    <submittedName>
        <fullName evidence="1">Uncharacterized protein</fullName>
    </submittedName>
</protein>
<proteinExistence type="predicted"/>
<dbReference type="Proteomes" id="UP001396334">
    <property type="component" value="Unassembled WGS sequence"/>
</dbReference>
<sequence>MLWGKHGAVETCFTSEGEGQVLKAVKGNVGKKAAYVQKSHCDLVSKGINCDASVISVPFVAPMVSGSIVVDSALKGKCVIDSAVKGKCVIDSAVKGNSSPNASTLVSKEPVASSDMAIASPLPLKPVVVTP</sequence>
<reference evidence="1 2" key="1">
    <citation type="journal article" date="2024" name="G3 (Bethesda)">
        <title>Genome assembly of Hibiscus sabdariffa L. provides insights into metabolisms of medicinal natural products.</title>
        <authorList>
            <person name="Kim T."/>
        </authorList>
    </citation>
    <scope>NUCLEOTIDE SEQUENCE [LARGE SCALE GENOMIC DNA]</scope>
    <source>
        <strain evidence="1">TK-2024</strain>
        <tissue evidence="1">Old leaves</tissue>
    </source>
</reference>
<accession>A0ABR1ZL74</accession>
<comment type="caution">
    <text evidence="1">The sequence shown here is derived from an EMBL/GenBank/DDBJ whole genome shotgun (WGS) entry which is preliminary data.</text>
</comment>
<keyword evidence="2" id="KW-1185">Reference proteome</keyword>
<name>A0ABR1ZL74_9ROSI</name>
<organism evidence="1 2">
    <name type="scientific">Hibiscus sabdariffa</name>
    <name type="common">roselle</name>
    <dbReference type="NCBI Taxonomy" id="183260"/>
    <lineage>
        <taxon>Eukaryota</taxon>
        <taxon>Viridiplantae</taxon>
        <taxon>Streptophyta</taxon>
        <taxon>Embryophyta</taxon>
        <taxon>Tracheophyta</taxon>
        <taxon>Spermatophyta</taxon>
        <taxon>Magnoliopsida</taxon>
        <taxon>eudicotyledons</taxon>
        <taxon>Gunneridae</taxon>
        <taxon>Pentapetalae</taxon>
        <taxon>rosids</taxon>
        <taxon>malvids</taxon>
        <taxon>Malvales</taxon>
        <taxon>Malvaceae</taxon>
        <taxon>Malvoideae</taxon>
        <taxon>Hibiscus</taxon>
    </lineage>
</organism>